<feature type="region of interest" description="Disordered" evidence="7">
    <location>
        <begin position="395"/>
        <end position="420"/>
    </location>
</feature>
<feature type="region of interest" description="Disordered" evidence="7">
    <location>
        <begin position="676"/>
        <end position="695"/>
    </location>
</feature>
<evidence type="ECO:0000256" key="7">
    <source>
        <dbReference type="SAM" id="MobiDB-lite"/>
    </source>
</evidence>
<dbReference type="OrthoDB" id="9993688at2759"/>
<dbReference type="PANTHER" id="PTHR16200">
    <property type="entry name" value="RING ZINC FINGER"/>
    <property type="match status" value="1"/>
</dbReference>
<keyword evidence="2 5" id="KW-0863">Zinc-finger</keyword>
<dbReference type="InterPro" id="IPR009060">
    <property type="entry name" value="UBA-like_sf"/>
</dbReference>
<evidence type="ECO:0000256" key="5">
    <source>
        <dbReference type="PROSITE-ProRule" id="PRU00175"/>
    </source>
</evidence>
<feature type="active site" description="Glycyl thioester intermediate" evidence="6">
    <location>
        <position position="847"/>
    </location>
</feature>
<reference evidence="11 12" key="1">
    <citation type="submission" date="2015-01" db="EMBL/GenBank/DDBJ databases">
        <title>Evolution of Trichinella species and genotypes.</title>
        <authorList>
            <person name="Korhonen P.K."/>
            <person name="Edoardo P."/>
            <person name="Giuseppe L.R."/>
            <person name="Gasser R.B."/>
        </authorList>
    </citation>
    <scope>NUCLEOTIDE SEQUENCE [LARGE SCALE GENOMIC DNA]</scope>
    <source>
        <strain evidence="11">ISS2496</strain>
    </source>
</reference>
<name>A0A0V1A399_9BILA</name>
<dbReference type="Gene3D" id="1.10.8.10">
    <property type="entry name" value="DNA helicase RuvA subunit, C-terminal domain"/>
    <property type="match status" value="1"/>
</dbReference>
<dbReference type="CDD" id="cd16666">
    <property type="entry name" value="RING-H2_RNF43-like"/>
    <property type="match status" value="1"/>
</dbReference>
<keyword evidence="3" id="KW-0833">Ubl conjugation pathway</keyword>
<feature type="domain" description="UBC core" evidence="10">
    <location>
        <begin position="762"/>
        <end position="909"/>
    </location>
</feature>
<proteinExistence type="predicted"/>
<dbReference type="SMART" id="SM00212">
    <property type="entry name" value="UBCc"/>
    <property type="match status" value="1"/>
</dbReference>
<sequence length="955" mass="104687">MLPLLHGVVGLRRPRRRLLVLLLIMLLGYGKVCPALVNVDSQPESVMVTGNARIELFFSDGSASLSGNYSVYGKRRSVVGRIFQLHPLRACQRSSLGLDSALVGQIAVVIMDGVIQPFIAGCVSPYNQALFAFDSGAKAVILDMQNCRIEKWPAVDIPVITTTGMQADMLRMLLAKVPKQDLPHVSASIGPTSPLTVEYESATTTTTTTKTTTTFKDMFPAIFDKGVFPASILFVFLVAAILLSGVRNRVKLRDNLPADTSVRKLAEAALARMELKKFRKPKKISDECSVEAGLLNGSKLSLNSMDGCAICLESYKDGQILRVISCGHEFHKKCVDPWLLLNRTCPLCMYNVILERYVSPEPDSGNLSSRAAPLLVENISIATTAIASSVNNEIQNHNTTNNNKTTTTSSNNNTSANSDNTNTMMIVQNQQMCSGQIRGEIPNQINSGGNMPNVQTLNELPSPSKRYRQAIEMEKQQMRIASIPNTSNSSGTGGSSSSSSKARPSVYCSGHAAHTNLPKRTMKLYPDIEVVMFACNGGGGRYHPSGDNGGGCTEKIYKRKHRRCAAADGTTGQKRSTHHRGRVSSRSGGNRAAPFAKYAPLHQQHKIIRINNPLLPDCISEGYLSDISAVTEIAIDHYPAEEEQKTTMAGIANHHQQQQRLTPLSRDQATASTLSCCDTTTQDSGNQQQLLQEAQQQQQEHLKGVLTPEMSSISLKRITREFKDVTSSPDLRKIAESFGLDLYPVSDIYRSRRQLTDFVSHVDTSSSCSSRKSMKKLEQSGIRVSFASDSHHLLRGEIRGPPDSPYEGGVYELDIQIPETYPFTPPKVKFLTRIWHPNISSATGAICLDVLKDQWAASLTLRTVLLSIQALLGAPEPRDPQDAVVAKQMMEAPSVYAETARYWATIYAGSSNAIPEDMNKKVQKIVDMGMSKDDAITALSHSRWDVSQAIEYLFS</sequence>
<keyword evidence="2 5" id="KW-0479">Metal-binding</keyword>
<dbReference type="CDD" id="cd23800">
    <property type="entry name" value="UBCc_UBE2K"/>
    <property type="match status" value="1"/>
</dbReference>
<dbReference type="InterPro" id="IPR000608">
    <property type="entry name" value="UBC"/>
</dbReference>
<gene>
    <name evidence="11" type="primary">ubc-21</name>
    <name evidence="11" type="ORF">T12_13013</name>
</gene>
<dbReference type="SMART" id="SM00184">
    <property type="entry name" value="RING"/>
    <property type="match status" value="1"/>
</dbReference>
<dbReference type="Proteomes" id="UP000054783">
    <property type="component" value="Unassembled WGS sequence"/>
</dbReference>
<keyword evidence="1" id="KW-0808">Transferase</keyword>
<feature type="region of interest" description="Disordered" evidence="7">
    <location>
        <begin position="481"/>
        <end position="506"/>
    </location>
</feature>
<evidence type="ECO:0000256" key="1">
    <source>
        <dbReference type="ARBA" id="ARBA00022679"/>
    </source>
</evidence>
<dbReference type="CDD" id="cd14313">
    <property type="entry name" value="UBA_II_E2_UBE2K_like"/>
    <property type="match status" value="1"/>
</dbReference>
<dbReference type="Gene3D" id="3.50.30.30">
    <property type="match status" value="1"/>
</dbReference>
<evidence type="ECO:0000256" key="2">
    <source>
        <dbReference type="ARBA" id="ARBA00022771"/>
    </source>
</evidence>
<comment type="caution">
    <text evidence="11">The sequence shown here is derived from an EMBL/GenBank/DDBJ whole genome shotgun (WGS) entry which is preliminary data.</text>
</comment>
<dbReference type="SMART" id="SM00165">
    <property type="entry name" value="UBA"/>
    <property type="match status" value="1"/>
</dbReference>
<dbReference type="PROSITE" id="PS50089">
    <property type="entry name" value="ZF_RING_2"/>
    <property type="match status" value="1"/>
</dbReference>
<dbReference type="AlphaFoldDB" id="A0A0V1A399"/>
<organism evidence="11 12">
    <name type="scientific">Trichinella patagoniensis</name>
    <dbReference type="NCBI Taxonomy" id="990121"/>
    <lineage>
        <taxon>Eukaryota</taxon>
        <taxon>Metazoa</taxon>
        <taxon>Ecdysozoa</taxon>
        <taxon>Nematoda</taxon>
        <taxon>Enoplea</taxon>
        <taxon>Dorylaimia</taxon>
        <taxon>Trichinellida</taxon>
        <taxon>Trichinellidae</taxon>
        <taxon>Trichinella</taxon>
    </lineage>
</organism>
<dbReference type="Pfam" id="PF00179">
    <property type="entry name" value="UQ_con"/>
    <property type="match status" value="1"/>
</dbReference>
<dbReference type="Gene3D" id="3.10.110.10">
    <property type="entry name" value="Ubiquitin Conjugating Enzyme"/>
    <property type="match status" value="1"/>
</dbReference>
<keyword evidence="12" id="KW-1185">Reference proteome</keyword>
<evidence type="ECO:0000313" key="12">
    <source>
        <dbReference type="Proteomes" id="UP000054783"/>
    </source>
</evidence>
<evidence type="ECO:0000256" key="3">
    <source>
        <dbReference type="ARBA" id="ARBA00022786"/>
    </source>
</evidence>
<evidence type="ECO:0000256" key="4">
    <source>
        <dbReference type="ARBA" id="ARBA00022833"/>
    </source>
</evidence>
<dbReference type="InterPro" id="IPR051073">
    <property type="entry name" value="ZNRF3_Arkadia_E3_ligases"/>
</dbReference>
<protein>
    <submittedName>
        <fullName evidence="11">Putative ubiquitin-conjugating enzyme E2 21</fullName>
    </submittedName>
</protein>
<dbReference type="PROSITE" id="PS50127">
    <property type="entry name" value="UBC_2"/>
    <property type="match status" value="1"/>
</dbReference>
<feature type="compositionally biased region" description="Low complexity" evidence="7">
    <location>
        <begin position="485"/>
        <end position="500"/>
    </location>
</feature>
<keyword evidence="4" id="KW-0862">Zinc</keyword>
<feature type="compositionally biased region" description="Polar residues" evidence="7">
    <location>
        <begin position="676"/>
        <end position="686"/>
    </location>
</feature>
<evidence type="ECO:0000256" key="6">
    <source>
        <dbReference type="PROSITE-ProRule" id="PRU10133"/>
    </source>
</evidence>
<dbReference type="SUPFAM" id="SSF57850">
    <property type="entry name" value="RING/U-box"/>
    <property type="match status" value="1"/>
</dbReference>
<dbReference type="EMBL" id="JYDQ01000037">
    <property type="protein sequence ID" value="KRY19269.1"/>
    <property type="molecule type" value="Genomic_DNA"/>
</dbReference>
<feature type="domain" description="UBA" evidence="8">
    <location>
        <begin position="915"/>
        <end position="955"/>
    </location>
</feature>
<dbReference type="InterPro" id="IPR001841">
    <property type="entry name" value="Znf_RING"/>
</dbReference>
<evidence type="ECO:0000259" key="8">
    <source>
        <dbReference type="PROSITE" id="PS50030"/>
    </source>
</evidence>
<dbReference type="SUPFAM" id="SSF46934">
    <property type="entry name" value="UBA-like"/>
    <property type="match status" value="1"/>
</dbReference>
<dbReference type="PROSITE" id="PS50030">
    <property type="entry name" value="UBA"/>
    <property type="match status" value="1"/>
</dbReference>
<dbReference type="Pfam" id="PF13639">
    <property type="entry name" value="zf-RING_2"/>
    <property type="match status" value="1"/>
</dbReference>
<dbReference type="Gene3D" id="3.30.40.10">
    <property type="entry name" value="Zinc/RING finger domain, C3HC4 (zinc finger)"/>
    <property type="match status" value="1"/>
</dbReference>
<dbReference type="SUPFAM" id="SSF54495">
    <property type="entry name" value="UBC-like"/>
    <property type="match status" value="1"/>
</dbReference>
<dbReference type="InterPro" id="IPR023313">
    <property type="entry name" value="UBQ-conjugating_AS"/>
</dbReference>
<dbReference type="GO" id="GO:0008270">
    <property type="term" value="F:zinc ion binding"/>
    <property type="evidence" value="ECO:0007669"/>
    <property type="project" value="UniProtKB-KW"/>
</dbReference>
<dbReference type="InterPro" id="IPR013083">
    <property type="entry name" value="Znf_RING/FYVE/PHD"/>
</dbReference>
<dbReference type="InterPro" id="IPR016135">
    <property type="entry name" value="UBQ-conjugating_enzyme/RWD"/>
</dbReference>
<evidence type="ECO:0000259" key="9">
    <source>
        <dbReference type="PROSITE" id="PS50089"/>
    </source>
</evidence>
<dbReference type="GO" id="GO:0016740">
    <property type="term" value="F:transferase activity"/>
    <property type="evidence" value="ECO:0007669"/>
    <property type="project" value="UniProtKB-KW"/>
</dbReference>
<evidence type="ECO:0000313" key="11">
    <source>
        <dbReference type="EMBL" id="KRY19269.1"/>
    </source>
</evidence>
<feature type="domain" description="RING-type" evidence="9">
    <location>
        <begin position="308"/>
        <end position="348"/>
    </location>
</feature>
<accession>A0A0V1A399</accession>
<dbReference type="STRING" id="990121.A0A0V1A399"/>
<feature type="region of interest" description="Disordered" evidence="7">
    <location>
        <begin position="564"/>
        <end position="592"/>
    </location>
</feature>
<evidence type="ECO:0000259" key="10">
    <source>
        <dbReference type="PROSITE" id="PS50127"/>
    </source>
</evidence>
<dbReference type="Pfam" id="PF00627">
    <property type="entry name" value="UBA"/>
    <property type="match status" value="1"/>
</dbReference>
<dbReference type="InterPro" id="IPR015940">
    <property type="entry name" value="UBA"/>
</dbReference>
<dbReference type="PROSITE" id="PS00183">
    <property type="entry name" value="UBC_1"/>
    <property type="match status" value="1"/>
</dbReference>